<evidence type="ECO:0000256" key="3">
    <source>
        <dbReference type="ARBA" id="ARBA00022741"/>
    </source>
</evidence>
<dbReference type="Gene3D" id="3.40.50.300">
    <property type="entry name" value="P-loop containing nucleotide triphosphate hydrolases"/>
    <property type="match status" value="1"/>
</dbReference>
<evidence type="ECO:0000259" key="11">
    <source>
        <dbReference type="PROSITE" id="PS00300"/>
    </source>
</evidence>
<dbReference type="SMART" id="SM00963">
    <property type="entry name" value="SRP54_N"/>
    <property type="match status" value="1"/>
</dbReference>
<keyword evidence="4 9" id="KW-0378">Hydrolase</keyword>
<feature type="domain" description="SRP54-type proteins GTP-binding" evidence="11">
    <location>
        <begin position="345"/>
        <end position="358"/>
    </location>
</feature>
<dbReference type="EMBL" id="BAAAEU010000025">
    <property type="protein sequence ID" value="GAA0723064.1"/>
    <property type="molecule type" value="Genomic_DNA"/>
</dbReference>
<dbReference type="InterPro" id="IPR003593">
    <property type="entry name" value="AAA+_ATPase"/>
</dbReference>
<feature type="binding site" evidence="9">
    <location>
        <begin position="178"/>
        <end position="185"/>
    </location>
    <ligand>
        <name>GTP</name>
        <dbReference type="ChEBI" id="CHEBI:37565"/>
    </ligand>
</feature>
<evidence type="ECO:0000256" key="4">
    <source>
        <dbReference type="ARBA" id="ARBA00022801"/>
    </source>
</evidence>
<evidence type="ECO:0000256" key="1">
    <source>
        <dbReference type="ARBA" id="ARBA00022475"/>
    </source>
</evidence>
<dbReference type="EC" id="3.6.5.4" evidence="9"/>
<dbReference type="Pfam" id="PF02881">
    <property type="entry name" value="SRP54_N"/>
    <property type="match status" value="1"/>
</dbReference>
<comment type="catalytic activity">
    <reaction evidence="8 9">
        <text>GTP + H2O = GDP + phosphate + H(+)</text>
        <dbReference type="Rhea" id="RHEA:19669"/>
        <dbReference type="ChEBI" id="CHEBI:15377"/>
        <dbReference type="ChEBI" id="CHEBI:15378"/>
        <dbReference type="ChEBI" id="CHEBI:37565"/>
        <dbReference type="ChEBI" id="CHEBI:43474"/>
        <dbReference type="ChEBI" id="CHEBI:58189"/>
        <dbReference type="EC" id="3.6.5.4"/>
    </reaction>
</comment>
<dbReference type="SUPFAM" id="SSF52540">
    <property type="entry name" value="P-loop containing nucleoside triphosphate hydrolases"/>
    <property type="match status" value="1"/>
</dbReference>
<proteinExistence type="inferred from homology"/>
<evidence type="ECO:0000256" key="7">
    <source>
        <dbReference type="ARBA" id="ARBA00023170"/>
    </source>
</evidence>
<keyword evidence="13" id="KW-1185">Reference proteome</keyword>
<evidence type="ECO:0000256" key="6">
    <source>
        <dbReference type="ARBA" id="ARBA00023136"/>
    </source>
</evidence>
<evidence type="ECO:0000313" key="12">
    <source>
        <dbReference type="EMBL" id="GAA0723064.1"/>
    </source>
</evidence>
<dbReference type="PANTHER" id="PTHR43134">
    <property type="entry name" value="SIGNAL RECOGNITION PARTICLE RECEPTOR SUBUNIT ALPHA"/>
    <property type="match status" value="1"/>
</dbReference>
<evidence type="ECO:0000256" key="10">
    <source>
        <dbReference type="SAM" id="MobiDB-lite"/>
    </source>
</evidence>
<feature type="binding site" evidence="9">
    <location>
        <begin position="260"/>
        <end position="264"/>
    </location>
    <ligand>
        <name>GTP</name>
        <dbReference type="ChEBI" id="CHEBI:37565"/>
    </ligand>
</feature>
<keyword evidence="2 9" id="KW-0963">Cytoplasm</keyword>
<evidence type="ECO:0000256" key="5">
    <source>
        <dbReference type="ARBA" id="ARBA00023134"/>
    </source>
</evidence>
<feature type="region of interest" description="Disordered" evidence="10">
    <location>
        <begin position="1"/>
        <end position="24"/>
    </location>
</feature>
<evidence type="ECO:0000256" key="8">
    <source>
        <dbReference type="ARBA" id="ARBA00048027"/>
    </source>
</evidence>
<dbReference type="InterPro" id="IPR004390">
    <property type="entry name" value="SR_rcpt_FtsY"/>
</dbReference>
<keyword evidence="6 9" id="KW-0472">Membrane</keyword>
<evidence type="ECO:0000256" key="2">
    <source>
        <dbReference type="ARBA" id="ARBA00022490"/>
    </source>
</evidence>
<protein>
    <recommendedName>
        <fullName evidence="9">Signal recognition particle receptor FtsY</fullName>
        <shortName evidence="9">SRP receptor</shortName>
        <ecNumber evidence="9">3.6.5.4</ecNumber>
    </recommendedName>
</protein>
<comment type="function">
    <text evidence="9">Involved in targeting and insertion of nascent membrane proteins into the cytoplasmic membrane. Acts as a receptor for the complex formed by the signal recognition particle (SRP) and the ribosome-nascent chain (RNC). Interaction with SRP-RNC leads to the transfer of the RNC complex to the Sec translocase for insertion into the membrane, the hydrolysis of GTP by both Ffh and FtsY, and the dissociation of the SRP-FtsY complex into the individual components.</text>
</comment>
<keyword evidence="5 9" id="KW-0342">GTP-binding</keyword>
<dbReference type="InterPro" id="IPR042101">
    <property type="entry name" value="SRP54_N_sf"/>
</dbReference>
<accession>A0ABN1IX13</accession>
<comment type="subcellular location">
    <subcellularLocation>
        <location evidence="9">Cell membrane</location>
        <topology evidence="9">Peripheral membrane protein</topology>
        <orientation evidence="9">Cytoplasmic side</orientation>
    </subcellularLocation>
    <subcellularLocation>
        <location evidence="9">Cytoplasm</location>
    </subcellularLocation>
</comment>
<keyword evidence="7 9" id="KW-0675">Receptor</keyword>
<keyword evidence="1 9" id="KW-1003">Cell membrane</keyword>
<dbReference type="SMART" id="SM00382">
    <property type="entry name" value="AAA"/>
    <property type="match status" value="1"/>
</dbReference>
<dbReference type="PANTHER" id="PTHR43134:SF1">
    <property type="entry name" value="SIGNAL RECOGNITION PARTICLE RECEPTOR SUBUNIT ALPHA"/>
    <property type="match status" value="1"/>
</dbReference>
<comment type="similarity">
    <text evidence="9">Belongs to the GTP-binding SRP family. FtsY subfamily.</text>
</comment>
<gene>
    <name evidence="9" type="primary">ftsY</name>
    <name evidence="12" type="ORF">GCM10009105_34720</name>
</gene>
<name>A0ABN1IX13_9GAMM</name>
<organism evidence="12 13">
    <name type="scientific">Dokdonella soli</name>
    <dbReference type="NCBI Taxonomy" id="529810"/>
    <lineage>
        <taxon>Bacteria</taxon>
        <taxon>Pseudomonadati</taxon>
        <taxon>Pseudomonadota</taxon>
        <taxon>Gammaproteobacteria</taxon>
        <taxon>Lysobacterales</taxon>
        <taxon>Rhodanobacteraceae</taxon>
        <taxon>Dokdonella</taxon>
    </lineage>
</organism>
<evidence type="ECO:0000256" key="9">
    <source>
        <dbReference type="HAMAP-Rule" id="MF_00920"/>
    </source>
</evidence>
<dbReference type="Proteomes" id="UP001501523">
    <property type="component" value="Unassembled WGS sequence"/>
</dbReference>
<dbReference type="InterPro" id="IPR000897">
    <property type="entry name" value="SRP54_GTPase_dom"/>
</dbReference>
<dbReference type="InterPro" id="IPR013822">
    <property type="entry name" value="Signal_recog_particl_SRP54_hlx"/>
</dbReference>
<dbReference type="Pfam" id="PF00448">
    <property type="entry name" value="SRP54"/>
    <property type="match status" value="1"/>
</dbReference>
<dbReference type="PROSITE" id="PS00300">
    <property type="entry name" value="SRP54"/>
    <property type="match status" value="1"/>
</dbReference>
<dbReference type="HAMAP" id="MF_00920">
    <property type="entry name" value="FtsY"/>
    <property type="match status" value="1"/>
</dbReference>
<feature type="binding site" evidence="9">
    <location>
        <begin position="324"/>
        <end position="327"/>
    </location>
    <ligand>
        <name>GTP</name>
        <dbReference type="ChEBI" id="CHEBI:37565"/>
    </ligand>
</feature>
<dbReference type="CDD" id="cd17874">
    <property type="entry name" value="FtsY"/>
    <property type="match status" value="1"/>
</dbReference>
<sequence length="379" mass="40291">MLKFWKKKTPLEDKGAAIPPPEVADTQAIEAPVVAELAAEIIAEAAPEPSPEAASDADQAFDAAPIRVAPIETAKRSWRERLSGSGFARGLSSLFTRHPVLDEALLDELETCLITADVGVATASELIERLRARVDRREFADVNALLAALRTELVARLKPVEHPLHVGGRKPFVLLMVGVNGVGKTTTIGKLAWRFRNEGRSVLLAAGDTFRAAAVEQLQTWGARHQVPVIAQGSGADSASVIFDALQTARSRGTEVLIADTAGRLHTQSGLMDELAKIRRVLGKLDADAPHEALLVIDGTTGQNAINQVRQFRDAIGVSGLVVTKLDGTAKGGVVFALAREFGLPIRYVGLGESAEDLRVFDAAAFVDGLLPTTLSGNA</sequence>
<dbReference type="RefSeq" id="WP_343793527.1">
    <property type="nucleotide sequence ID" value="NZ_BAAAEU010000025.1"/>
</dbReference>
<dbReference type="NCBIfam" id="TIGR00064">
    <property type="entry name" value="ftsY"/>
    <property type="match status" value="1"/>
</dbReference>
<evidence type="ECO:0000313" key="13">
    <source>
        <dbReference type="Proteomes" id="UP001501523"/>
    </source>
</evidence>
<dbReference type="InterPro" id="IPR027417">
    <property type="entry name" value="P-loop_NTPase"/>
</dbReference>
<comment type="caution">
    <text evidence="12">The sequence shown here is derived from an EMBL/GenBank/DDBJ whole genome shotgun (WGS) entry which is preliminary data.</text>
</comment>
<comment type="subunit">
    <text evidence="9">Part of the signal recognition particle protein translocation system, which is composed of SRP and FtsY. SRP is a ribonucleoprotein composed of Ffh and a 4.5S RNA molecule.</text>
</comment>
<reference evidence="12 13" key="1">
    <citation type="journal article" date="2019" name="Int. J. Syst. Evol. Microbiol.">
        <title>The Global Catalogue of Microorganisms (GCM) 10K type strain sequencing project: providing services to taxonomists for standard genome sequencing and annotation.</title>
        <authorList>
            <consortium name="The Broad Institute Genomics Platform"/>
            <consortium name="The Broad Institute Genome Sequencing Center for Infectious Disease"/>
            <person name="Wu L."/>
            <person name="Ma J."/>
        </authorList>
    </citation>
    <scope>NUCLEOTIDE SEQUENCE [LARGE SCALE GENOMIC DNA]</scope>
    <source>
        <strain evidence="12 13">JCM 15421</strain>
    </source>
</reference>
<dbReference type="SMART" id="SM00962">
    <property type="entry name" value="SRP54"/>
    <property type="match status" value="1"/>
</dbReference>
<keyword evidence="3 9" id="KW-0547">Nucleotide-binding</keyword>
<dbReference type="Gene3D" id="1.20.120.140">
    <property type="entry name" value="Signal recognition particle SRP54, nucleotide-binding domain"/>
    <property type="match status" value="1"/>
</dbReference>